<keyword evidence="1" id="KW-1133">Transmembrane helix</keyword>
<protein>
    <submittedName>
        <fullName evidence="2">Uncharacterized protein</fullName>
    </submittedName>
</protein>
<keyword evidence="3" id="KW-1185">Reference proteome</keyword>
<comment type="caution">
    <text evidence="2">The sequence shown here is derived from an EMBL/GenBank/DDBJ whole genome shotgun (WGS) entry which is preliminary data.</text>
</comment>
<dbReference type="OrthoDB" id="122776at2759"/>
<evidence type="ECO:0000313" key="2">
    <source>
        <dbReference type="EMBL" id="OQR83835.1"/>
    </source>
</evidence>
<dbReference type="Proteomes" id="UP000243579">
    <property type="component" value="Unassembled WGS sequence"/>
</dbReference>
<dbReference type="PROSITE" id="PS51257">
    <property type="entry name" value="PROKAR_LIPOPROTEIN"/>
    <property type="match status" value="1"/>
</dbReference>
<gene>
    <name evidence="2" type="ORF">ACHHYP_14238</name>
</gene>
<evidence type="ECO:0000313" key="3">
    <source>
        <dbReference type="Proteomes" id="UP000243579"/>
    </source>
</evidence>
<reference evidence="2 3" key="1">
    <citation type="journal article" date="2014" name="Genome Biol. Evol.">
        <title>The secreted proteins of Achlya hypogyna and Thraustotheca clavata identify the ancestral oomycete secretome and reveal gene acquisitions by horizontal gene transfer.</title>
        <authorList>
            <person name="Misner I."/>
            <person name="Blouin N."/>
            <person name="Leonard G."/>
            <person name="Richards T.A."/>
            <person name="Lane C.E."/>
        </authorList>
    </citation>
    <scope>NUCLEOTIDE SEQUENCE [LARGE SCALE GENOMIC DNA]</scope>
    <source>
        <strain evidence="2 3">ATCC 48635</strain>
    </source>
</reference>
<name>A0A1V9YDN7_ACHHY</name>
<sequence length="199" mass="22149">MLMLRELSESKTAQRAVAYLQMNAQVIVGCLGLSGITFMLARMEPWKLYLLACLGLVFLPVFLQQGAVGLARAQASVVSEVLPEVHEPKQKEKKTSAPQVELTVAQPQMPVVVSPPHSLSPSVSLKQDPILMNLPPLVLDARKGIHIMSKDVLHQREQLFARAMTSLRSLSPRNQPVVHHLDLIKYAEEIDDQNEDNFL</sequence>
<accession>A0A1V9YDN7</accession>
<feature type="transmembrane region" description="Helical" evidence="1">
    <location>
        <begin position="20"/>
        <end position="40"/>
    </location>
</feature>
<dbReference type="EMBL" id="JNBR01002066">
    <property type="protein sequence ID" value="OQR83835.1"/>
    <property type="molecule type" value="Genomic_DNA"/>
</dbReference>
<proteinExistence type="predicted"/>
<keyword evidence="1" id="KW-0812">Transmembrane</keyword>
<organism evidence="2 3">
    <name type="scientific">Achlya hypogyna</name>
    <name type="common">Oomycete</name>
    <name type="synonym">Protoachlya hypogyna</name>
    <dbReference type="NCBI Taxonomy" id="1202772"/>
    <lineage>
        <taxon>Eukaryota</taxon>
        <taxon>Sar</taxon>
        <taxon>Stramenopiles</taxon>
        <taxon>Oomycota</taxon>
        <taxon>Saprolegniomycetes</taxon>
        <taxon>Saprolegniales</taxon>
        <taxon>Achlyaceae</taxon>
        <taxon>Achlya</taxon>
    </lineage>
</organism>
<keyword evidence="1" id="KW-0472">Membrane</keyword>
<evidence type="ECO:0000256" key="1">
    <source>
        <dbReference type="SAM" id="Phobius"/>
    </source>
</evidence>
<feature type="transmembrane region" description="Helical" evidence="1">
    <location>
        <begin position="46"/>
        <end position="63"/>
    </location>
</feature>
<dbReference type="AlphaFoldDB" id="A0A1V9YDN7"/>